<comment type="similarity">
    <text evidence="1 12 13">Belongs to the ATPase B chain family.</text>
</comment>
<evidence type="ECO:0000256" key="7">
    <source>
        <dbReference type="ARBA" id="ARBA00023065"/>
    </source>
</evidence>
<dbReference type="EMBL" id="FPJA01000010">
    <property type="protein sequence ID" value="SFW54706.1"/>
    <property type="molecule type" value="Genomic_DNA"/>
</dbReference>
<dbReference type="OrthoDB" id="5518984at2"/>
<evidence type="ECO:0000256" key="4">
    <source>
        <dbReference type="ARBA" id="ARBA00022692"/>
    </source>
</evidence>
<dbReference type="GO" id="GO:0046961">
    <property type="term" value="F:proton-transporting ATPase activity, rotational mechanism"/>
    <property type="evidence" value="ECO:0007669"/>
    <property type="project" value="TreeGrafter"/>
</dbReference>
<keyword evidence="5 12" id="KW-0375">Hydrogen ion transport</keyword>
<comment type="subunit">
    <text evidence="12">F-type ATPases have 2 components, F(1) - the catalytic core - and F(0) - the membrane proton channel. F(1) has five subunits: alpha(3), beta(3), gamma(1), delta(1), epsilon(1). F(0) has three main subunits: a(1), b(2) and c(10-14). The alpha and beta chains form an alternating ring which encloses part of the gamma chain. F(1) is attached to F(0) by a central stalk formed by the gamma and epsilon chains, while a peripheral stalk is formed by the delta and b chains.</text>
</comment>
<accession>A0A1K1Q3X0</accession>
<evidence type="ECO:0000313" key="15">
    <source>
        <dbReference type="EMBL" id="SEA34602.1"/>
    </source>
</evidence>
<comment type="function">
    <text evidence="12">Component of the F(0) channel, it forms part of the peripheral stalk, linking F(1) to F(0).</text>
</comment>
<evidence type="ECO:0000256" key="10">
    <source>
        <dbReference type="ARBA" id="ARBA00025198"/>
    </source>
</evidence>
<dbReference type="InterPro" id="IPR028987">
    <property type="entry name" value="ATP_synth_B-like_membr_sf"/>
</dbReference>
<reference evidence="17" key="2">
    <citation type="submission" date="2016-11" db="EMBL/GenBank/DDBJ databases">
        <authorList>
            <person name="Jaros S."/>
            <person name="Januszkiewicz K."/>
            <person name="Wedrychowicz H."/>
        </authorList>
    </citation>
    <scope>NUCLEOTIDE SEQUENCE [LARGE SCALE GENOMIC DNA]</scope>
    <source>
        <strain evidence="17">C3</strain>
    </source>
</reference>
<dbReference type="PANTHER" id="PTHR33445">
    <property type="entry name" value="ATP SYNTHASE SUBUNIT B', CHLOROPLASTIC"/>
    <property type="match status" value="1"/>
</dbReference>
<dbReference type="InterPro" id="IPR005864">
    <property type="entry name" value="ATP_synth_F0_bsu_bac"/>
</dbReference>
<comment type="function">
    <text evidence="10 12">F(1)F(0) ATP synthase produces ATP from ADP in the presence of a proton or sodium gradient. F-type ATPases consist of two structural domains, F(1) containing the extramembraneous catalytic core and F(0) containing the membrane proton channel, linked together by a central stalk and a peripheral stalk. During catalysis, ATP synthesis in the catalytic domain of F(1) is coupled via a rotary mechanism of the central stalk subunits to proton translocation.</text>
</comment>
<keyword evidence="2 12" id="KW-0813">Transport</keyword>
<keyword evidence="9 12" id="KW-0066">ATP synthesis</keyword>
<reference evidence="18" key="3">
    <citation type="submission" date="2016-11" db="EMBL/GenBank/DDBJ databases">
        <authorList>
            <person name="Varghese N."/>
            <person name="Submissions S."/>
        </authorList>
    </citation>
    <scope>NUCLEOTIDE SEQUENCE [LARGE SCALE GENOMIC DNA]</scope>
    <source>
        <strain evidence="18">C3</strain>
    </source>
</reference>
<evidence type="ECO:0000256" key="11">
    <source>
        <dbReference type="ARBA" id="ARBA00037847"/>
    </source>
</evidence>
<dbReference type="Proteomes" id="UP000183469">
    <property type="component" value="Unassembled WGS sequence"/>
</dbReference>
<keyword evidence="14" id="KW-0175">Coiled coil</keyword>
<dbReference type="GO" id="GO:0012505">
    <property type="term" value="C:endomembrane system"/>
    <property type="evidence" value="ECO:0007669"/>
    <property type="project" value="UniProtKB-SubCell"/>
</dbReference>
<dbReference type="GO" id="GO:0046933">
    <property type="term" value="F:proton-transporting ATP synthase activity, rotational mechanism"/>
    <property type="evidence" value="ECO:0007669"/>
    <property type="project" value="UniProtKB-UniRule"/>
</dbReference>
<evidence type="ECO:0000256" key="6">
    <source>
        <dbReference type="ARBA" id="ARBA00022989"/>
    </source>
</evidence>
<dbReference type="Proteomes" id="UP000183843">
    <property type="component" value="Unassembled WGS sequence"/>
</dbReference>
<evidence type="ECO:0000313" key="19">
    <source>
        <dbReference type="Proteomes" id="UP000183469"/>
    </source>
</evidence>
<evidence type="ECO:0000256" key="5">
    <source>
        <dbReference type="ARBA" id="ARBA00022781"/>
    </source>
</evidence>
<dbReference type="PANTHER" id="PTHR33445:SF2">
    <property type="entry name" value="ATP SYNTHASE SUBUNIT B', CHLOROPLASTIC"/>
    <property type="match status" value="1"/>
</dbReference>
<keyword evidence="12" id="KW-1003">Cell membrane</keyword>
<evidence type="ECO:0000256" key="1">
    <source>
        <dbReference type="ARBA" id="ARBA00005513"/>
    </source>
</evidence>
<dbReference type="HAMAP" id="MF_01398">
    <property type="entry name" value="ATP_synth_b_bprime"/>
    <property type="match status" value="1"/>
</dbReference>
<evidence type="ECO:0000256" key="14">
    <source>
        <dbReference type="SAM" id="Coils"/>
    </source>
</evidence>
<dbReference type="EMBL" id="FNQG01000017">
    <property type="protein sequence ID" value="SEA34602.1"/>
    <property type="molecule type" value="Genomic_DNA"/>
</dbReference>
<keyword evidence="6 12" id="KW-1133">Transmembrane helix</keyword>
<proteinExistence type="inferred from homology"/>
<keyword evidence="8 12" id="KW-0472">Membrane</keyword>
<feature type="coiled-coil region" evidence="14">
    <location>
        <begin position="45"/>
        <end position="116"/>
    </location>
</feature>
<reference evidence="19 20" key="1">
    <citation type="submission" date="2016-10" db="EMBL/GenBank/DDBJ databases">
        <authorList>
            <person name="de Groot N.N."/>
        </authorList>
    </citation>
    <scope>NUCLEOTIDE SEQUENCE [LARGE SCALE GENOMIC DNA]</scope>
    <source>
        <strain evidence="15 19">DSM 2872</strain>
        <strain evidence="16 20">L14</strain>
    </source>
</reference>
<evidence type="ECO:0000313" key="16">
    <source>
        <dbReference type="EMBL" id="SFB03346.1"/>
    </source>
</evidence>
<dbReference type="GO" id="GO:0045259">
    <property type="term" value="C:proton-transporting ATP synthase complex"/>
    <property type="evidence" value="ECO:0007669"/>
    <property type="project" value="UniProtKB-KW"/>
</dbReference>
<dbReference type="RefSeq" id="WP_026759903.1">
    <property type="nucleotide sequence ID" value="NZ_FNQG01000017.1"/>
</dbReference>
<dbReference type="SUPFAM" id="SSF81573">
    <property type="entry name" value="F1F0 ATP synthase subunit B, membrane domain"/>
    <property type="match status" value="1"/>
</dbReference>
<evidence type="ECO:0000256" key="13">
    <source>
        <dbReference type="RuleBase" id="RU003848"/>
    </source>
</evidence>
<keyword evidence="18" id="KW-1185">Reference proteome</keyword>
<comment type="subcellular location">
    <subcellularLocation>
        <location evidence="12">Cell membrane</location>
        <topology evidence="12">Single-pass membrane protein</topology>
    </subcellularLocation>
    <subcellularLocation>
        <location evidence="11">Endomembrane system</location>
        <topology evidence="11">Single-pass membrane protein</topology>
    </subcellularLocation>
</comment>
<gene>
    <name evidence="12" type="primary">atpF</name>
    <name evidence="17" type="ORF">SAMN02910323_2359</name>
    <name evidence="16" type="ORF">SAMN05216587_10715</name>
    <name evidence="15" type="ORF">SAMN05660648_02867</name>
</gene>
<dbReference type="InterPro" id="IPR002146">
    <property type="entry name" value="ATP_synth_b/b'su_bac/chlpt"/>
</dbReference>
<dbReference type="EMBL" id="FOJX01000007">
    <property type="protein sequence ID" value="SFB03346.1"/>
    <property type="molecule type" value="Genomic_DNA"/>
</dbReference>
<dbReference type="InterPro" id="IPR050059">
    <property type="entry name" value="ATP_synthase_B_chain"/>
</dbReference>
<dbReference type="Proteomes" id="UP000182958">
    <property type="component" value="Unassembled WGS sequence"/>
</dbReference>
<keyword evidence="7 12" id="KW-0406">Ion transport</keyword>
<evidence type="ECO:0000313" key="18">
    <source>
        <dbReference type="Proteomes" id="UP000182958"/>
    </source>
</evidence>
<evidence type="ECO:0000313" key="17">
    <source>
        <dbReference type="EMBL" id="SFW54706.1"/>
    </source>
</evidence>
<evidence type="ECO:0000256" key="2">
    <source>
        <dbReference type="ARBA" id="ARBA00022448"/>
    </source>
</evidence>
<evidence type="ECO:0000256" key="9">
    <source>
        <dbReference type="ARBA" id="ARBA00023310"/>
    </source>
</evidence>
<dbReference type="Pfam" id="PF00430">
    <property type="entry name" value="ATP-synt_B"/>
    <property type="match status" value="1"/>
</dbReference>
<dbReference type="AlphaFoldDB" id="A0A1K1Q3X0"/>
<protein>
    <recommendedName>
        <fullName evidence="12">ATP synthase subunit b</fullName>
    </recommendedName>
    <alternativeName>
        <fullName evidence="12">ATP synthase F(0) sector subunit b</fullName>
    </alternativeName>
    <alternativeName>
        <fullName evidence="12">ATPase subunit I</fullName>
    </alternativeName>
    <alternativeName>
        <fullName evidence="12">F-type ATPase subunit b</fullName>
        <shortName evidence="12">F-ATPase subunit b</shortName>
    </alternativeName>
</protein>
<keyword evidence="3 12" id="KW-0138">CF(0)</keyword>
<evidence type="ECO:0000256" key="12">
    <source>
        <dbReference type="HAMAP-Rule" id="MF_01398"/>
    </source>
</evidence>
<organism evidence="17 18">
    <name type="scientific">Selenomonas ruminantium</name>
    <dbReference type="NCBI Taxonomy" id="971"/>
    <lineage>
        <taxon>Bacteria</taxon>
        <taxon>Bacillati</taxon>
        <taxon>Bacillota</taxon>
        <taxon>Negativicutes</taxon>
        <taxon>Selenomonadales</taxon>
        <taxon>Selenomonadaceae</taxon>
        <taxon>Selenomonas</taxon>
    </lineage>
</organism>
<feature type="transmembrane region" description="Helical" evidence="12">
    <location>
        <begin position="6"/>
        <end position="27"/>
    </location>
</feature>
<dbReference type="GO" id="GO:0005886">
    <property type="term" value="C:plasma membrane"/>
    <property type="evidence" value="ECO:0007669"/>
    <property type="project" value="UniProtKB-SubCell"/>
</dbReference>
<dbReference type="CDD" id="cd06503">
    <property type="entry name" value="ATP-synt_Fo_b"/>
    <property type="match status" value="1"/>
</dbReference>
<name>A0A1K1Q3X0_SELRU</name>
<evidence type="ECO:0000256" key="8">
    <source>
        <dbReference type="ARBA" id="ARBA00023136"/>
    </source>
</evidence>
<sequence>MIELNGTFIAQIINFLILVVLLRAFAYKPVVNMLKARQDKIQESLDKADADAAEADKLLAQYKAKLAAATAKAEEIQKNAEKRAAEFREAEEQKVKADIEQMKKSAQADIERDRAKAVEKLRTEMVALSMAAAGKIIAKNMDSAENEALIAEFVDKLDKDKIGDLPC</sequence>
<evidence type="ECO:0000256" key="3">
    <source>
        <dbReference type="ARBA" id="ARBA00022547"/>
    </source>
</evidence>
<dbReference type="NCBIfam" id="TIGR01144">
    <property type="entry name" value="ATP_synt_b"/>
    <property type="match status" value="1"/>
</dbReference>
<keyword evidence="4 12" id="KW-0812">Transmembrane</keyword>
<evidence type="ECO:0000313" key="20">
    <source>
        <dbReference type="Proteomes" id="UP000183843"/>
    </source>
</evidence>